<evidence type="ECO:0000256" key="5">
    <source>
        <dbReference type="ARBA" id="ARBA00022989"/>
    </source>
</evidence>
<proteinExistence type="inferred from homology"/>
<keyword evidence="10" id="KW-1185">Reference proteome</keyword>
<comment type="subcellular location">
    <subcellularLocation>
        <location evidence="1">Cell membrane</location>
        <topology evidence="1">Multi-pass membrane protein</topology>
    </subcellularLocation>
</comment>
<dbReference type="SUPFAM" id="SSF52540">
    <property type="entry name" value="P-loop containing nucleoside triphosphate hydrolases"/>
    <property type="match status" value="1"/>
</dbReference>
<gene>
    <name evidence="9" type="ORF">CX802_05425</name>
</gene>
<keyword evidence="6 8" id="KW-0472">Membrane</keyword>
<keyword evidence="4 8" id="KW-0812">Transmembrane</keyword>
<evidence type="ECO:0000256" key="8">
    <source>
        <dbReference type="SAM" id="Phobius"/>
    </source>
</evidence>
<dbReference type="EMBL" id="AABTCC010000014">
    <property type="protein sequence ID" value="EAI8859276.1"/>
    <property type="molecule type" value="Genomic_DNA"/>
</dbReference>
<dbReference type="InterPro" id="IPR051539">
    <property type="entry name" value="T4SS-coupling_protein"/>
</dbReference>
<dbReference type="InterPro" id="IPR003688">
    <property type="entry name" value="TraG/VirD4"/>
</dbReference>
<dbReference type="InterPro" id="IPR027417">
    <property type="entry name" value="P-loop_NTPase"/>
</dbReference>
<feature type="compositionally biased region" description="Acidic residues" evidence="7">
    <location>
        <begin position="725"/>
        <end position="735"/>
    </location>
</feature>
<dbReference type="GO" id="GO:0005886">
    <property type="term" value="C:plasma membrane"/>
    <property type="evidence" value="ECO:0007669"/>
    <property type="project" value="UniProtKB-SubCell"/>
</dbReference>
<evidence type="ECO:0000256" key="7">
    <source>
        <dbReference type="SAM" id="MobiDB-lite"/>
    </source>
</evidence>
<feature type="region of interest" description="Disordered" evidence="7">
    <location>
        <begin position="677"/>
        <end position="735"/>
    </location>
</feature>
<sequence>MKRSQVVFSVIIALVLGYFLASVLFFGLNHSFKKLPKLWYAGLTFDMLINGWSKAYLSYFLANFISFTLAFLLPLLPKKQSLYGDARFANANDVKKMDLYGDGIIIGKFQNRLLRFGGQQFVSLGAPTRSGKGVGIVIPNLLDWKESAVVQDIKQECFDFTSGYREKILGQKVYLFDPFNKRTNRYNPLAYIDMNSDNADGQLTDFANILYPMTGDSTTQFFNQLAQNLFIGICYIVHDLLNSQGGIILLKKLNAEIDFTLYGILQMSEGFKGEVDLGDGKKIVFKAFDDTYNVLSELGLIGKKAQMRCQSYFKIDSDNTKSGVMSSFNAPLMMFRNDNMRLATSANDFDFRDLRKEKMTIYIGITPDQLANAKLILNIFWQQLILVNTKELPQANPDLKYKVLLVMDEFTALGYLSIYLKSISFIAGYWLRSLMIYQSGSQLEANQPDGYGREGAKTLLTNHACQIFYTPREQEDAEKISKILGTKTIKNRSRNLGQGGGGSESDTSRALMLAQELREMPFENELITIDNGKPIMAKKAFYYSDSYFMNKFKEVSPSLRAIDGKEYEKEQYEEIIDKKTKKSQKRIKIKQNGKIPSHNQLEKASQNGETNIKVPLQNMANIKSYFKELYNDECERFEKLPEIVREIDENQEEYEKKLRLQRDKDETTRQEIKKLQEQYEAEQSSKANQSVKSIDTDPTEEETINESDSDEEQMLQNASCPNFDELADENQDYSE</sequence>
<dbReference type="Proteomes" id="UP000535509">
    <property type="component" value="Unassembled WGS sequence"/>
</dbReference>
<dbReference type="AlphaFoldDB" id="A0A825BBN1"/>
<evidence type="ECO:0000256" key="4">
    <source>
        <dbReference type="ARBA" id="ARBA00022692"/>
    </source>
</evidence>
<comment type="similarity">
    <text evidence="2">Belongs to the VirD4/TraG family.</text>
</comment>
<dbReference type="CDD" id="cd01127">
    <property type="entry name" value="TrwB_TraG_TraD_VirD4"/>
    <property type="match status" value="1"/>
</dbReference>
<evidence type="ECO:0000313" key="10">
    <source>
        <dbReference type="Proteomes" id="UP000535509"/>
    </source>
</evidence>
<feature type="transmembrane region" description="Helical" evidence="8">
    <location>
        <begin position="7"/>
        <end position="28"/>
    </location>
</feature>
<feature type="compositionally biased region" description="Polar residues" evidence="7">
    <location>
        <begin position="681"/>
        <end position="693"/>
    </location>
</feature>
<evidence type="ECO:0000313" key="9">
    <source>
        <dbReference type="EMBL" id="EAI8859276.1"/>
    </source>
</evidence>
<name>A0A825BBN1_CAMFE</name>
<evidence type="ECO:0000256" key="6">
    <source>
        <dbReference type="ARBA" id="ARBA00023136"/>
    </source>
</evidence>
<keyword evidence="3" id="KW-1003">Cell membrane</keyword>
<feature type="transmembrane region" description="Helical" evidence="8">
    <location>
        <begin position="410"/>
        <end position="431"/>
    </location>
</feature>
<dbReference type="PANTHER" id="PTHR37937">
    <property type="entry name" value="CONJUGATIVE TRANSFER: DNA TRANSPORT"/>
    <property type="match status" value="1"/>
</dbReference>
<protein>
    <submittedName>
        <fullName evidence="9">Type IV secretory system conjugative DNA transfer family protein</fullName>
    </submittedName>
</protein>
<evidence type="ECO:0000256" key="2">
    <source>
        <dbReference type="ARBA" id="ARBA00008806"/>
    </source>
</evidence>
<keyword evidence="5 8" id="KW-1133">Transmembrane helix</keyword>
<evidence type="ECO:0000256" key="3">
    <source>
        <dbReference type="ARBA" id="ARBA00022475"/>
    </source>
</evidence>
<dbReference type="PANTHER" id="PTHR37937:SF1">
    <property type="entry name" value="CONJUGATIVE TRANSFER: DNA TRANSPORT"/>
    <property type="match status" value="1"/>
</dbReference>
<comment type="caution">
    <text evidence="9">The sequence shown here is derived from an EMBL/GenBank/DDBJ whole genome shotgun (WGS) entry which is preliminary data.</text>
</comment>
<reference evidence="9 10" key="1">
    <citation type="submission" date="2018-06" db="EMBL/GenBank/DDBJ databases">
        <authorList>
            <consortium name="PulseNet: The National Subtyping Network for Foodborne Disease Surveillance"/>
            <person name="Tarr C.L."/>
            <person name="Trees E."/>
            <person name="Katz L.S."/>
            <person name="Carleton-Romer H.A."/>
            <person name="Stroika S."/>
            <person name="Kucerova Z."/>
            <person name="Roache K.F."/>
            <person name="Sabol A.L."/>
            <person name="Besser J."/>
            <person name="Gerner-Smidt P."/>
        </authorList>
    </citation>
    <scope>NUCLEOTIDE SEQUENCE [LARGE SCALE GENOMIC DNA]</scope>
    <source>
        <strain evidence="9 10">PNUSAC001503</strain>
    </source>
</reference>
<accession>A0A825BBN1</accession>
<dbReference type="Gene3D" id="3.40.50.300">
    <property type="entry name" value="P-loop containing nucleotide triphosphate hydrolases"/>
    <property type="match status" value="1"/>
</dbReference>
<feature type="transmembrane region" description="Helical" evidence="8">
    <location>
        <begin position="56"/>
        <end position="76"/>
    </location>
</feature>
<evidence type="ECO:0000256" key="1">
    <source>
        <dbReference type="ARBA" id="ARBA00004651"/>
    </source>
</evidence>
<feature type="compositionally biased region" description="Acidic residues" evidence="7">
    <location>
        <begin position="697"/>
        <end position="713"/>
    </location>
</feature>
<dbReference type="Pfam" id="PF02534">
    <property type="entry name" value="T4SS-DNA_transf"/>
    <property type="match status" value="1"/>
</dbReference>
<organism evidence="9 10">
    <name type="scientific">Campylobacter fetus</name>
    <dbReference type="NCBI Taxonomy" id="196"/>
    <lineage>
        <taxon>Bacteria</taxon>
        <taxon>Pseudomonadati</taxon>
        <taxon>Campylobacterota</taxon>
        <taxon>Epsilonproteobacteria</taxon>
        <taxon>Campylobacterales</taxon>
        <taxon>Campylobacteraceae</taxon>
        <taxon>Campylobacter</taxon>
    </lineage>
</organism>